<dbReference type="PANTHER" id="PTHR42648:SF11">
    <property type="entry name" value="TRANSPOSON TY4-P GAG-POL POLYPROTEIN"/>
    <property type="match status" value="1"/>
</dbReference>
<feature type="compositionally biased region" description="Low complexity" evidence="16">
    <location>
        <begin position="216"/>
        <end position="230"/>
    </location>
</feature>
<dbReference type="InterPro" id="IPR043502">
    <property type="entry name" value="DNA/RNA_pol_sf"/>
</dbReference>
<feature type="compositionally biased region" description="Pro residues" evidence="16">
    <location>
        <begin position="817"/>
        <end position="833"/>
    </location>
</feature>
<dbReference type="HOGENOM" id="CLU_001650_9_0_1"/>
<keyword evidence="2" id="KW-0548">Nucleotidyltransferase</keyword>
<dbReference type="InParanoid" id="A0A0C2YQH0"/>
<feature type="region of interest" description="Disordered" evidence="16">
    <location>
        <begin position="189"/>
        <end position="266"/>
    </location>
</feature>
<proteinExistence type="predicted"/>
<evidence type="ECO:0000256" key="1">
    <source>
        <dbReference type="ARBA" id="ARBA00022578"/>
    </source>
</evidence>
<keyword evidence="1" id="KW-0815">Transposition</keyword>
<feature type="compositionally biased region" description="Basic residues" evidence="16">
    <location>
        <begin position="248"/>
        <end position="260"/>
    </location>
</feature>
<keyword evidence="3" id="KW-0540">Nuclease</keyword>
<keyword evidence="10" id="KW-0695">RNA-directed DNA polymerase</keyword>
<dbReference type="Proteomes" id="UP000053989">
    <property type="component" value="Unassembled WGS sequence"/>
</dbReference>
<keyword evidence="11" id="KW-0239">DNA-directed DNA polymerase</keyword>
<dbReference type="Gene3D" id="3.30.420.10">
    <property type="entry name" value="Ribonuclease H-like superfamily/Ribonuclease H"/>
    <property type="match status" value="1"/>
</dbReference>
<evidence type="ECO:0000256" key="2">
    <source>
        <dbReference type="ARBA" id="ARBA00022695"/>
    </source>
</evidence>
<feature type="region of interest" description="Disordered" evidence="16">
    <location>
        <begin position="905"/>
        <end position="936"/>
    </location>
</feature>
<evidence type="ECO:0000256" key="12">
    <source>
        <dbReference type="ARBA" id="ARBA00023172"/>
    </source>
</evidence>
<dbReference type="PANTHER" id="PTHR42648">
    <property type="entry name" value="TRANSPOSASE, PUTATIVE-RELATED"/>
    <property type="match status" value="1"/>
</dbReference>
<dbReference type="PROSITE" id="PS50994">
    <property type="entry name" value="INTEGRASE"/>
    <property type="match status" value="1"/>
</dbReference>
<keyword evidence="6" id="KW-0378">Hydrolase</keyword>
<dbReference type="GO" id="GO:0003887">
    <property type="term" value="F:DNA-directed DNA polymerase activity"/>
    <property type="evidence" value="ECO:0007669"/>
    <property type="project" value="UniProtKB-KW"/>
</dbReference>
<dbReference type="GO" id="GO:0046872">
    <property type="term" value="F:metal ion binding"/>
    <property type="evidence" value="ECO:0007669"/>
    <property type="project" value="UniProtKB-KW"/>
</dbReference>
<protein>
    <recommendedName>
        <fullName evidence="17">Integrase catalytic domain-containing protein</fullName>
    </recommendedName>
</protein>
<feature type="domain" description="Integrase catalytic" evidence="17">
    <location>
        <begin position="531"/>
        <end position="696"/>
    </location>
</feature>
<evidence type="ECO:0000256" key="13">
    <source>
        <dbReference type="ARBA" id="ARBA00023268"/>
    </source>
</evidence>
<evidence type="ECO:0000259" key="17">
    <source>
        <dbReference type="PROSITE" id="PS50994"/>
    </source>
</evidence>
<sequence>MSSALDKMVPVFTGSNWQQWHTAMQAYLRAQGQWFVFSTPRPTDEFDSWDEHNEKALSNITLHISPSIQTAITNLAMVKEVWDHLKENYGAPSIGSAYTKLSRLLTMTIPAGSHPAPAITKMLSHFAYLKDAGFEFPANVQAMIILCKLPPTMEVVAQILSQTSPSEIKTLKPDGIVKAATLSFEQKGASCGASGKAPQANKLSTVKRKQADPKFAQQQQQPQRQQQQQGGSNGSGSGNAPAQGQGGRYRRGGKKAHTRRERAQNAEFATYIHYEDGPVPTVDPRALAHTTGATNYGPPAFDNTIKAFDLAHRLGMEPSCQTICTLDQVISTASASLDQPEAGPSSLKRPRLKERITMDVEEDTVSLGDEEERPFIYEDFADSEFNDIDKMVLDRYNAVLMLHMPGASARLISMGEMLLRNYRVAGDKKGISLIGKTDRLWFGADPEDERGVIFGIRSIPTIRSNYIASVSKVNYDIMHQRFGHPSKEVLRRARKHTQRFPDIHFPTEDCVCPGCALGKMPNQAFPENERRATKPFELVHSDLKSFLVTSYRKFKYIITFYNDFTSHAWTMALRSKAAAITAAKDFLEMVCVQHNAHIIGWMSDAGGEYKSDLFDRALLEKGIKIYQSAPRTPMQNGRAERLGRTLMDKAESMRHQACIPDSWWEFAFAHATHLYNRTSVARLKWRTPHEMLKGEMPNIDHLCVFGCGAFVYLPATARANKMAPKSELMTYIGVAPGNERNFLFMRSTNAVFTAAHAVFDERGVIPIPPTGRPGNTPDDIDGDDDVDHDHGYPCHQAQDDDPKREEPQAPEEEPREPNPPRTPSPDVPPPAPRTPSLARNPPPPALQRPGRAERRQNAPRPPMVNLPQRPQRNHRVPLRPRNVYGERRHPVEQLWDIESASRWRQTVGEASRPPQTDTPEQIPGGFPNTSATPSEEDVQKMCEEGGANLVGYLMGKALTTQDPQTENVRNWSYKDIARLPQAEQKLWRLACQEELDVLHKRKVFELVDCPRDRKVIKNRWVFDVKSDGRKKARLVAKGFSQVEGLDFDQVFSPVVRFETVRLMLALATLENWYITGLNVRSAYLYGKLDEEIYMEQPEGFAAPGQELKVLRLWRALYGLKQAGLAWWHTLNESLKELGFERLKSEAGIFFYKKKGTNVVVGIIYVDDALFCGPNKAIVDSIKAQFMCKWECRDLGEPKEFLRMHITRKGRAIHLDQCVYLQKVIERCGMLNAKSASTPLPAGYYAAKNTEPVDAELRSRFQTVIGSLLYLMLGTRPDIAFAVTHLSCHSANPLQDHLNKALYICRYLIGTSTYSLTLPLASRKQVST</sequence>
<accession>A0A0C2YQH0</accession>
<dbReference type="InterPro" id="IPR036397">
    <property type="entry name" value="RNaseH_sf"/>
</dbReference>
<keyword evidence="9" id="KW-0229">DNA integration</keyword>
<evidence type="ECO:0000313" key="19">
    <source>
        <dbReference type="Proteomes" id="UP000053989"/>
    </source>
</evidence>
<dbReference type="EMBL" id="KN822230">
    <property type="protein sequence ID" value="KIM51983.1"/>
    <property type="molecule type" value="Genomic_DNA"/>
</dbReference>
<dbReference type="SUPFAM" id="SSF53098">
    <property type="entry name" value="Ribonuclease H-like"/>
    <property type="match status" value="1"/>
</dbReference>
<feature type="compositionally biased region" description="Basic and acidic residues" evidence="16">
    <location>
        <begin position="787"/>
        <end position="807"/>
    </location>
</feature>
<keyword evidence="7" id="KW-0460">Magnesium</keyword>
<dbReference type="GO" id="GO:0003723">
    <property type="term" value="F:RNA binding"/>
    <property type="evidence" value="ECO:0007669"/>
    <property type="project" value="UniProtKB-KW"/>
</dbReference>
<keyword evidence="8" id="KW-0694">RNA-binding</keyword>
<dbReference type="GO" id="GO:0032196">
    <property type="term" value="P:transposition"/>
    <property type="evidence" value="ECO:0007669"/>
    <property type="project" value="UniProtKB-KW"/>
</dbReference>
<dbReference type="InterPro" id="IPR001584">
    <property type="entry name" value="Integrase_cat-core"/>
</dbReference>
<name>A0A0C2YQH0_9AGAM</name>
<comment type="catalytic activity">
    <reaction evidence="14">
        <text>DNA(n) + a 2'-deoxyribonucleoside 5'-triphosphate = DNA(n+1) + diphosphate</text>
        <dbReference type="Rhea" id="RHEA:22508"/>
        <dbReference type="Rhea" id="RHEA-COMP:17339"/>
        <dbReference type="Rhea" id="RHEA-COMP:17340"/>
        <dbReference type="ChEBI" id="CHEBI:33019"/>
        <dbReference type="ChEBI" id="CHEBI:61560"/>
        <dbReference type="ChEBI" id="CHEBI:173112"/>
        <dbReference type="EC" id="2.7.7.49"/>
    </reaction>
</comment>
<dbReference type="Pfam" id="PF07727">
    <property type="entry name" value="RVT_2"/>
    <property type="match status" value="1"/>
</dbReference>
<dbReference type="SUPFAM" id="SSF56672">
    <property type="entry name" value="DNA/RNA polymerases"/>
    <property type="match status" value="1"/>
</dbReference>
<dbReference type="Pfam" id="PF14223">
    <property type="entry name" value="Retrotran_gag_2"/>
    <property type="match status" value="1"/>
</dbReference>
<reference evidence="19" key="2">
    <citation type="submission" date="2015-01" db="EMBL/GenBank/DDBJ databases">
        <title>Evolutionary Origins and Diversification of the Mycorrhizal Mutualists.</title>
        <authorList>
            <consortium name="DOE Joint Genome Institute"/>
            <consortium name="Mycorrhizal Genomics Consortium"/>
            <person name="Kohler A."/>
            <person name="Kuo A."/>
            <person name="Nagy L.G."/>
            <person name="Floudas D."/>
            <person name="Copeland A."/>
            <person name="Barry K.W."/>
            <person name="Cichocki N."/>
            <person name="Veneault-Fourrey C."/>
            <person name="LaButti K."/>
            <person name="Lindquist E.A."/>
            <person name="Lipzen A."/>
            <person name="Lundell T."/>
            <person name="Morin E."/>
            <person name="Murat C."/>
            <person name="Riley R."/>
            <person name="Ohm R."/>
            <person name="Sun H."/>
            <person name="Tunlid A."/>
            <person name="Henrissat B."/>
            <person name="Grigoriev I.V."/>
            <person name="Hibbett D.S."/>
            <person name="Martin F."/>
        </authorList>
    </citation>
    <scope>NUCLEOTIDE SEQUENCE [LARGE SCALE GENOMIC DNA]</scope>
    <source>
        <strain evidence="19">Foug A</strain>
    </source>
</reference>
<organism evidence="18 19">
    <name type="scientific">Scleroderma citrinum Foug A</name>
    <dbReference type="NCBI Taxonomy" id="1036808"/>
    <lineage>
        <taxon>Eukaryota</taxon>
        <taxon>Fungi</taxon>
        <taxon>Dikarya</taxon>
        <taxon>Basidiomycota</taxon>
        <taxon>Agaricomycotina</taxon>
        <taxon>Agaricomycetes</taxon>
        <taxon>Agaricomycetidae</taxon>
        <taxon>Boletales</taxon>
        <taxon>Sclerodermatineae</taxon>
        <taxon>Sclerodermataceae</taxon>
        <taxon>Scleroderma</taxon>
    </lineage>
</organism>
<evidence type="ECO:0000256" key="11">
    <source>
        <dbReference type="ARBA" id="ARBA00022932"/>
    </source>
</evidence>
<dbReference type="GO" id="GO:0003964">
    <property type="term" value="F:RNA-directed DNA polymerase activity"/>
    <property type="evidence" value="ECO:0007669"/>
    <property type="project" value="UniProtKB-KW"/>
</dbReference>
<dbReference type="STRING" id="1036808.A0A0C2YQH0"/>
<comment type="catalytic activity">
    <reaction evidence="15">
        <text>DNA(n) + a 2'-deoxyribonucleoside 5'-triphosphate = DNA(n+1) + diphosphate</text>
        <dbReference type="Rhea" id="RHEA:22508"/>
        <dbReference type="Rhea" id="RHEA-COMP:17339"/>
        <dbReference type="Rhea" id="RHEA-COMP:17340"/>
        <dbReference type="ChEBI" id="CHEBI:33019"/>
        <dbReference type="ChEBI" id="CHEBI:61560"/>
        <dbReference type="ChEBI" id="CHEBI:173112"/>
        <dbReference type="EC" id="2.7.7.7"/>
    </reaction>
</comment>
<evidence type="ECO:0000256" key="4">
    <source>
        <dbReference type="ARBA" id="ARBA00022723"/>
    </source>
</evidence>
<evidence type="ECO:0000313" key="18">
    <source>
        <dbReference type="EMBL" id="KIM51983.1"/>
    </source>
</evidence>
<keyword evidence="11" id="KW-0808">Transferase</keyword>
<evidence type="ECO:0000256" key="7">
    <source>
        <dbReference type="ARBA" id="ARBA00022842"/>
    </source>
</evidence>
<feature type="region of interest" description="Disordered" evidence="16">
    <location>
        <begin position="764"/>
        <end position="884"/>
    </location>
</feature>
<dbReference type="GO" id="GO:0015074">
    <property type="term" value="P:DNA integration"/>
    <property type="evidence" value="ECO:0007669"/>
    <property type="project" value="UniProtKB-KW"/>
</dbReference>
<dbReference type="GO" id="GO:0005634">
    <property type="term" value="C:nucleus"/>
    <property type="evidence" value="ECO:0007669"/>
    <property type="project" value="UniProtKB-ARBA"/>
</dbReference>
<evidence type="ECO:0000256" key="10">
    <source>
        <dbReference type="ARBA" id="ARBA00022918"/>
    </source>
</evidence>
<dbReference type="InterPro" id="IPR039537">
    <property type="entry name" value="Retrotran_Ty1/copia-like"/>
</dbReference>
<evidence type="ECO:0000256" key="6">
    <source>
        <dbReference type="ARBA" id="ARBA00022801"/>
    </source>
</evidence>
<evidence type="ECO:0000256" key="16">
    <source>
        <dbReference type="SAM" id="MobiDB-lite"/>
    </source>
</evidence>
<evidence type="ECO:0000256" key="5">
    <source>
        <dbReference type="ARBA" id="ARBA00022759"/>
    </source>
</evidence>
<dbReference type="GO" id="GO:0006310">
    <property type="term" value="P:DNA recombination"/>
    <property type="evidence" value="ECO:0007669"/>
    <property type="project" value="UniProtKB-KW"/>
</dbReference>
<keyword evidence="13" id="KW-0511">Multifunctional enzyme</keyword>
<keyword evidence="5" id="KW-0255">Endonuclease</keyword>
<keyword evidence="4" id="KW-0479">Metal-binding</keyword>
<dbReference type="OrthoDB" id="3243429at2759"/>
<keyword evidence="12" id="KW-0233">DNA recombination</keyword>
<evidence type="ECO:0000256" key="8">
    <source>
        <dbReference type="ARBA" id="ARBA00022884"/>
    </source>
</evidence>
<dbReference type="GO" id="GO:0004519">
    <property type="term" value="F:endonuclease activity"/>
    <property type="evidence" value="ECO:0007669"/>
    <property type="project" value="UniProtKB-KW"/>
</dbReference>
<dbReference type="InterPro" id="IPR013103">
    <property type="entry name" value="RVT_2"/>
</dbReference>
<evidence type="ECO:0000256" key="9">
    <source>
        <dbReference type="ARBA" id="ARBA00022908"/>
    </source>
</evidence>
<evidence type="ECO:0000256" key="15">
    <source>
        <dbReference type="ARBA" id="ARBA00049244"/>
    </source>
</evidence>
<keyword evidence="19" id="KW-1185">Reference proteome</keyword>
<evidence type="ECO:0000256" key="14">
    <source>
        <dbReference type="ARBA" id="ARBA00048173"/>
    </source>
</evidence>
<reference evidence="18 19" key="1">
    <citation type="submission" date="2014-04" db="EMBL/GenBank/DDBJ databases">
        <authorList>
            <consortium name="DOE Joint Genome Institute"/>
            <person name="Kuo A."/>
            <person name="Kohler A."/>
            <person name="Nagy L.G."/>
            <person name="Floudas D."/>
            <person name="Copeland A."/>
            <person name="Barry K.W."/>
            <person name="Cichocki N."/>
            <person name="Veneault-Fourrey C."/>
            <person name="LaButti K."/>
            <person name="Lindquist E.A."/>
            <person name="Lipzen A."/>
            <person name="Lundell T."/>
            <person name="Morin E."/>
            <person name="Murat C."/>
            <person name="Sun H."/>
            <person name="Tunlid A."/>
            <person name="Henrissat B."/>
            <person name="Grigoriev I.V."/>
            <person name="Hibbett D.S."/>
            <person name="Martin F."/>
            <person name="Nordberg H.P."/>
            <person name="Cantor M.N."/>
            <person name="Hua S.X."/>
        </authorList>
    </citation>
    <scope>NUCLEOTIDE SEQUENCE [LARGE SCALE GENOMIC DNA]</scope>
    <source>
        <strain evidence="18 19">Foug A</strain>
    </source>
</reference>
<dbReference type="InterPro" id="IPR012337">
    <property type="entry name" value="RNaseH-like_sf"/>
</dbReference>
<evidence type="ECO:0000256" key="3">
    <source>
        <dbReference type="ARBA" id="ARBA00022722"/>
    </source>
</evidence>
<gene>
    <name evidence="18" type="ORF">SCLCIDRAFT_33005</name>
</gene>
<dbReference type="GO" id="GO:0016787">
    <property type="term" value="F:hydrolase activity"/>
    <property type="evidence" value="ECO:0007669"/>
    <property type="project" value="UniProtKB-KW"/>
</dbReference>